<dbReference type="STRING" id="1123237.Salmuc_01320"/>
<dbReference type="EMBL" id="APVH01000012">
    <property type="protein sequence ID" value="EPX84747.1"/>
    <property type="molecule type" value="Genomic_DNA"/>
</dbReference>
<sequence length="200" mass="23139">MGIRMHLAMGYGLDLGEAPFLDSARLDIDHLEEKALFDLWESRTLAFARTSGELMEKMIFKQQMAESLADMVVFDAEFGLEDKVLLQPAGTFRRWSRYGDLLDAYAYEAETGIDPENQIPTWTPVSDWLHPYRGFMVPDPSTEIGIRKIEDYGLTEVPEEAVPWVPWHLFFLIQTIFDLDHAETVSTFLTLRPHIYRYQS</sequence>
<evidence type="ECO:0000313" key="1">
    <source>
        <dbReference type="EMBL" id="EPX84747.1"/>
    </source>
</evidence>
<keyword evidence="2" id="KW-1185">Reference proteome</keyword>
<reference evidence="2" key="1">
    <citation type="journal article" date="2014" name="Stand. Genomic Sci.">
        <title>Genome sequence of the exopolysaccharide-producing Salipiger mucosus type strain (DSM 16094(T)), a moderately halophilic member of the Roseobacter clade.</title>
        <authorList>
            <person name="Riedel T."/>
            <person name="Spring S."/>
            <person name="Fiebig A."/>
            <person name="Petersen J."/>
            <person name="Kyrpides N.C."/>
            <person name="Goker M."/>
            <person name="Klenk H.P."/>
        </authorList>
    </citation>
    <scope>NUCLEOTIDE SEQUENCE [LARGE SCALE GENOMIC DNA]</scope>
    <source>
        <strain evidence="2">DSM 16094</strain>
    </source>
</reference>
<dbReference type="HOGENOM" id="CLU_1365388_0_0_5"/>
<dbReference type="Proteomes" id="UP000015347">
    <property type="component" value="Unassembled WGS sequence"/>
</dbReference>
<dbReference type="OrthoDB" id="9876791at2"/>
<protein>
    <submittedName>
        <fullName evidence="1">Uncharacterized protein</fullName>
    </submittedName>
</protein>
<comment type="caution">
    <text evidence="1">The sequence shown here is derived from an EMBL/GenBank/DDBJ whole genome shotgun (WGS) entry which is preliminary data.</text>
</comment>
<evidence type="ECO:0000313" key="2">
    <source>
        <dbReference type="Proteomes" id="UP000015347"/>
    </source>
</evidence>
<gene>
    <name evidence="1" type="ORF">Salmuc_01320</name>
</gene>
<dbReference type="RefSeq" id="WP_020042180.1">
    <property type="nucleotide sequence ID" value="NZ_KE557274.1"/>
</dbReference>
<name>S9QYS9_9RHOB</name>
<organism evidence="1 2">
    <name type="scientific">Salipiger mucosus DSM 16094</name>
    <dbReference type="NCBI Taxonomy" id="1123237"/>
    <lineage>
        <taxon>Bacteria</taxon>
        <taxon>Pseudomonadati</taxon>
        <taxon>Pseudomonadota</taxon>
        <taxon>Alphaproteobacteria</taxon>
        <taxon>Rhodobacterales</taxon>
        <taxon>Roseobacteraceae</taxon>
        <taxon>Salipiger</taxon>
    </lineage>
</organism>
<dbReference type="AlphaFoldDB" id="S9QYS9"/>
<accession>S9QYS9</accession>
<proteinExistence type="predicted"/>